<comment type="caution">
    <text evidence="7">The sequence shown here is derived from an EMBL/GenBank/DDBJ whole genome shotgun (WGS) entry which is preliminary data.</text>
</comment>
<evidence type="ECO:0000313" key="7">
    <source>
        <dbReference type="EMBL" id="CAI9917110.1"/>
    </source>
</evidence>
<reference evidence="7" key="1">
    <citation type="submission" date="2023-06" db="EMBL/GenBank/DDBJ databases">
        <authorList>
            <person name="Kurt Z."/>
        </authorList>
    </citation>
    <scope>NUCLEOTIDE SEQUENCE</scope>
</reference>
<dbReference type="GO" id="GO:0010484">
    <property type="term" value="F:histone H3 acetyltransferase activity"/>
    <property type="evidence" value="ECO:0007669"/>
    <property type="project" value="TreeGrafter"/>
</dbReference>
<dbReference type="SUPFAM" id="SSF47370">
    <property type="entry name" value="Bromodomain"/>
    <property type="match status" value="1"/>
</dbReference>
<dbReference type="PANTHER" id="PTHR45750">
    <property type="entry name" value="GH11602P"/>
    <property type="match status" value="1"/>
</dbReference>
<evidence type="ECO:0000259" key="6">
    <source>
        <dbReference type="PROSITE" id="PS51186"/>
    </source>
</evidence>
<gene>
    <name evidence="7" type="ORF">HINF_LOCUS4755</name>
    <name evidence="8" type="ORF">HINF_LOCUS70651</name>
</gene>
<dbReference type="Pfam" id="PF00439">
    <property type="entry name" value="Bromodomain"/>
    <property type="match status" value="1"/>
</dbReference>
<protein>
    <submittedName>
        <fullName evidence="7">Histone acetyltransferase GCN5</fullName>
    </submittedName>
    <submittedName>
        <fullName evidence="8">Histone_acetyltransferase GCN5</fullName>
    </submittedName>
</protein>
<keyword evidence="9" id="KW-1185">Reference proteome</keyword>
<feature type="domain" description="N-acetyltransferase" evidence="6">
    <location>
        <begin position="45"/>
        <end position="200"/>
    </location>
</feature>
<proteinExistence type="inferred from homology"/>
<dbReference type="GO" id="GO:0005634">
    <property type="term" value="C:nucleus"/>
    <property type="evidence" value="ECO:0007669"/>
    <property type="project" value="UniProtKB-SubCell"/>
</dbReference>
<dbReference type="Proteomes" id="UP001642409">
    <property type="component" value="Unassembled WGS sequence"/>
</dbReference>
<dbReference type="SMART" id="SM00297">
    <property type="entry name" value="BROMO"/>
    <property type="match status" value="1"/>
</dbReference>
<dbReference type="GO" id="GO:0000123">
    <property type="term" value="C:histone acetyltransferase complex"/>
    <property type="evidence" value="ECO:0007669"/>
    <property type="project" value="TreeGrafter"/>
</dbReference>
<evidence type="ECO:0000256" key="1">
    <source>
        <dbReference type="ARBA" id="ARBA00004123"/>
    </source>
</evidence>
<dbReference type="PROSITE" id="PS51186">
    <property type="entry name" value="GNAT"/>
    <property type="match status" value="1"/>
</dbReference>
<dbReference type="Pfam" id="PF00583">
    <property type="entry name" value="Acetyltransf_1"/>
    <property type="match status" value="1"/>
</dbReference>
<accession>A0AA86TGS5</accession>
<dbReference type="EMBL" id="CAXDID020000532">
    <property type="protein sequence ID" value="CAL6100637.1"/>
    <property type="molecule type" value="Genomic_DNA"/>
</dbReference>
<evidence type="ECO:0000256" key="5">
    <source>
        <dbReference type="ARBA" id="ARBA00023242"/>
    </source>
</evidence>
<dbReference type="InterPro" id="IPR036427">
    <property type="entry name" value="Bromodomain-like_sf"/>
</dbReference>
<dbReference type="InterPro" id="IPR016181">
    <property type="entry name" value="Acyl_CoA_acyltransferase"/>
</dbReference>
<evidence type="ECO:0000256" key="3">
    <source>
        <dbReference type="ARBA" id="ARBA00023117"/>
    </source>
</evidence>
<dbReference type="PANTHER" id="PTHR45750:SF3">
    <property type="entry name" value="HISTONE ACETYLTRANSFERASE"/>
    <property type="match status" value="1"/>
</dbReference>
<keyword evidence="3" id="KW-0103">Bromodomain</keyword>
<dbReference type="Gene3D" id="1.20.920.10">
    <property type="entry name" value="Bromodomain-like"/>
    <property type="match status" value="1"/>
</dbReference>
<dbReference type="InterPro" id="IPR001487">
    <property type="entry name" value="Bromodomain"/>
</dbReference>
<evidence type="ECO:0000313" key="9">
    <source>
        <dbReference type="Proteomes" id="UP001642409"/>
    </source>
</evidence>
<dbReference type="Gene3D" id="3.40.630.30">
    <property type="match status" value="1"/>
</dbReference>
<dbReference type="SUPFAM" id="SSF55729">
    <property type="entry name" value="Acyl-CoA N-acyltransferases (Nat)"/>
    <property type="match status" value="1"/>
</dbReference>
<keyword evidence="5" id="KW-0539">Nucleus</keyword>
<sequence>MIQVCNYCIIGLIMYQLGEIYNQHSKTTEPTKRKHEIIGFRLDEPGFNPYEPKMLLKLLMAKDLFQAELPRMPKDYITRLVFNPHHETIMLFEYPQPPKVSPLVGGICFRKFPEVKLIEIAFCAVSGAKKYVGHGAYLMNHLKEYIKAQGYADICTYADNSAIEYFQKQGFSMKVAIPEETWLGRVKHYEGAKFMHCPLYNGVNYITLNQQIRQQRELLLKYVGIEPQLPQDSLDKVTSLAFAQKFSNSKIKLSPPEEIARCCKAAEAAAYVEAGKEYAMSFLNPMPVAEYCSVVGNDLQLIVQKSKEGFYRTKYIFREHVKSILERCESYNGEKAEISLKAKQLVDGLIANFEKYYEKNCGVDGVEDVE</sequence>
<comment type="similarity">
    <text evidence="2">Belongs to the acetyltransferase family. GCN5 subfamily.</text>
</comment>
<evidence type="ECO:0000313" key="8">
    <source>
        <dbReference type="EMBL" id="CAL6100637.1"/>
    </source>
</evidence>
<dbReference type="InterPro" id="IPR037800">
    <property type="entry name" value="GCN5"/>
</dbReference>
<name>A0AA86TGS5_9EUKA</name>
<evidence type="ECO:0000256" key="4">
    <source>
        <dbReference type="ARBA" id="ARBA00023159"/>
    </source>
</evidence>
<reference evidence="8 9" key="2">
    <citation type="submission" date="2024-07" db="EMBL/GenBank/DDBJ databases">
        <authorList>
            <person name="Akdeniz Z."/>
        </authorList>
    </citation>
    <scope>NUCLEOTIDE SEQUENCE [LARGE SCALE GENOMIC DNA]</scope>
</reference>
<dbReference type="AlphaFoldDB" id="A0AA86TGS5"/>
<dbReference type="GO" id="GO:0045944">
    <property type="term" value="P:positive regulation of transcription by RNA polymerase II"/>
    <property type="evidence" value="ECO:0007669"/>
    <property type="project" value="TreeGrafter"/>
</dbReference>
<keyword evidence="4" id="KW-0010">Activator</keyword>
<organism evidence="7">
    <name type="scientific">Hexamita inflata</name>
    <dbReference type="NCBI Taxonomy" id="28002"/>
    <lineage>
        <taxon>Eukaryota</taxon>
        <taxon>Metamonada</taxon>
        <taxon>Diplomonadida</taxon>
        <taxon>Hexamitidae</taxon>
        <taxon>Hexamitinae</taxon>
        <taxon>Hexamita</taxon>
    </lineage>
</organism>
<dbReference type="EMBL" id="CATOUU010000119">
    <property type="protein sequence ID" value="CAI9917110.1"/>
    <property type="molecule type" value="Genomic_DNA"/>
</dbReference>
<evidence type="ECO:0000256" key="2">
    <source>
        <dbReference type="ARBA" id="ARBA00008607"/>
    </source>
</evidence>
<comment type="subcellular location">
    <subcellularLocation>
        <location evidence="1">Nucleus</location>
    </subcellularLocation>
</comment>
<dbReference type="InterPro" id="IPR000182">
    <property type="entry name" value="GNAT_dom"/>
</dbReference>